<dbReference type="InterPro" id="IPR036390">
    <property type="entry name" value="WH_DNA-bd_sf"/>
</dbReference>
<dbReference type="OMA" id="QIVEVCM"/>
<name>H2Y717_CIOSA</name>
<dbReference type="Gene3D" id="1.10.10.10">
    <property type="entry name" value="Winged helix-like DNA-binding domain superfamily/Winged helix DNA-binding domain"/>
    <property type="match status" value="2"/>
</dbReference>
<evidence type="ECO:0000256" key="9">
    <source>
        <dbReference type="ARBA" id="ARBA00023136"/>
    </source>
</evidence>
<dbReference type="Ensembl" id="ENSCSAVT00000001126.1">
    <property type="protein sequence ID" value="ENSCSAVP00000001115.1"/>
    <property type="gene ID" value="ENSCSAVG00000000619.1"/>
</dbReference>
<evidence type="ECO:0000256" key="1">
    <source>
        <dbReference type="ARBA" id="ARBA00004481"/>
    </source>
</evidence>
<dbReference type="AlphaFoldDB" id="H2Y717"/>
<reference evidence="11" key="3">
    <citation type="submission" date="2025-09" db="UniProtKB">
        <authorList>
            <consortium name="Ensembl"/>
        </authorList>
    </citation>
    <scope>IDENTIFICATION</scope>
</reference>
<evidence type="ECO:0000313" key="12">
    <source>
        <dbReference type="Proteomes" id="UP000007875"/>
    </source>
</evidence>
<keyword evidence="5 10" id="KW-0813">Transport</keyword>
<dbReference type="Pfam" id="PF04157">
    <property type="entry name" value="EAP30"/>
    <property type="match status" value="1"/>
</dbReference>
<dbReference type="FunFam" id="1.10.10.10:FF:000085">
    <property type="entry name" value="Vacuolar-sorting protein SNF8"/>
    <property type="match status" value="1"/>
</dbReference>
<evidence type="ECO:0000256" key="5">
    <source>
        <dbReference type="ARBA" id="ARBA00022448"/>
    </source>
</evidence>
<dbReference type="Gene3D" id="6.10.140.180">
    <property type="match status" value="1"/>
</dbReference>
<keyword evidence="7" id="KW-0967">Endosome</keyword>
<evidence type="ECO:0000313" key="11">
    <source>
        <dbReference type="Ensembl" id="ENSCSAVP00000001115.1"/>
    </source>
</evidence>
<evidence type="ECO:0000256" key="6">
    <source>
        <dbReference type="ARBA" id="ARBA00022490"/>
    </source>
</evidence>
<proteinExistence type="inferred from homology"/>
<keyword evidence="8 10" id="KW-0653">Protein transport</keyword>
<evidence type="ECO:0000256" key="3">
    <source>
        <dbReference type="ARBA" id="ARBA00009834"/>
    </source>
</evidence>
<evidence type="ECO:0000256" key="4">
    <source>
        <dbReference type="ARBA" id="ARBA00017052"/>
    </source>
</evidence>
<reference evidence="12" key="1">
    <citation type="submission" date="2003-08" db="EMBL/GenBank/DDBJ databases">
        <authorList>
            <person name="Birren B."/>
            <person name="Nusbaum C."/>
            <person name="Abebe A."/>
            <person name="Abouelleil A."/>
            <person name="Adekoya E."/>
            <person name="Ait-zahra M."/>
            <person name="Allen N."/>
            <person name="Allen T."/>
            <person name="An P."/>
            <person name="Anderson M."/>
            <person name="Anderson S."/>
            <person name="Arachchi H."/>
            <person name="Armbruster J."/>
            <person name="Bachantsang P."/>
            <person name="Baldwin J."/>
            <person name="Barry A."/>
            <person name="Bayul T."/>
            <person name="Blitshsteyn B."/>
            <person name="Bloom T."/>
            <person name="Blye J."/>
            <person name="Boguslavskiy L."/>
            <person name="Borowsky M."/>
            <person name="Boukhgalter B."/>
            <person name="Brunache A."/>
            <person name="Butler J."/>
            <person name="Calixte N."/>
            <person name="Calvo S."/>
            <person name="Camarata J."/>
            <person name="Campo K."/>
            <person name="Chang J."/>
            <person name="Cheshatsang Y."/>
            <person name="Citroen M."/>
            <person name="Collymore A."/>
            <person name="Considine T."/>
            <person name="Cook A."/>
            <person name="Cooke P."/>
            <person name="Corum B."/>
            <person name="Cuomo C."/>
            <person name="David R."/>
            <person name="Dawoe T."/>
            <person name="Degray S."/>
            <person name="Dodge S."/>
            <person name="Dooley K."/>
            <person name="Dorje P."/>
            <person name="Dorjee K."/>
            <person name="Dorris L."/>
            <person name="Duffey N."/>
            <person name="Dupes A."/>
            <person name="Elkins T."/>
            <person name="Engels R."/>
            <person name="Erickson J."/>
            <person name="Farina A."/>
            <person name="Faro S."/>
            <person name="Ferreira P."/>
            <person name="Fischer H."/>
            <person name="Fitzgerald M."/>
            <person name="Foley K."/>
            <person name="Gage D."/>
            <person name="Galagan J."/>
            <person name="Gearin G."/>
            <person name="Gnerre S."/>
            <person name="Gnirke A."/>
            <person name="Goyette A."/>
            <person name="Graham J."/>
            <person name="Grandbois E."/>
            <person name="Gyaltsen K."/>
            <person name="Hafez N."/>
            <person name="Hagopian D."/>
            <person name="Hagos B."/>
            <person name="Hall J."/>
            <person name="Hatcher B."/>
            <person name="Heller A."/>
            <person name="Higgins H."/>
            <person name="Honan T."/>
            <person name="Horn A."/>
            <person name="Houde N."/>
            <person name="Hughes L."/>
            <person name="Hulme W."/>
            <person name="Husby E."/>
            <person name="Iliev I."/>
            <person name="Jaffe D."/>
            <person name="Jones C."/>
            <person name="Kamal M."/>
            <person name="Kamat A."/>
            <person name="Kamvysselis M."/>
            <person name="Karlsson E."/>
            <person name="Kells C."/>
            <person name="Kieu A."/>
            <person name="Kisner P."/>
            <person name="Kodira C."/>
            <person name="Kulbokas E."/>
            <person name="Labutti K."/>
            <person name="Lama D."/>
            <person name="Landers T."/>
            <person name="Leger J."/>
            <person name="Levine S."/>
            <person name="Lewis D."/>
            <person name="Lewis T."/>
            <person name="Lindblad-toh K."/>
            <person name="Liu X."/>
            <person name="Lokyitsang T."/>
            <person name="Lokyitsang Y."/>
            <person name="Lucien O."/>
            <person name="Lui A."/>
            <person name="Ma L.J."/>
            <person name="Mabbitt R."/>
            <person name="Macdonald J."/>
            <person name="Maclean C."/>
            <person name="Major J."/>
            <person name="Manning J."/>
            <person name="Marabella R."/>
            <person name="Maru K."/>
            <person name="Matthews C."/>
            <person name="Mauceli E."/>
            <person name="Mccarthy M."/>
            <person name="Mcdonough S."/>
            <person name="Mcghee T."/>
            <person name="Meldrim J."/>
            <person name="Meneus L."/>
            <person name="Mesirov J."/>
            <person name="Mihalev A."/>
            <person name="Mihova T."/>
            <person name="Mikkelsen T."/>
            <person name="Mlenga V."/>
            <person name="Moru K."/>
            <person name="Mozes J."/>
            <person name="Mulrain L."/>
            <person name="Munson G."/>
            <person name="Naylor J."/>
            <person name="Newes C."/>
            <person name="Nguyen C."/>
            <person name="Nguyen N."/>
            <person name="Nguyen T."/>
            <person name="Nicol R."/>
            <person name="Nielsen C."/>
            <person name="Nizzari M."/>
            <person name="Norbu C."/>
            <person name="Norbu N."/>
            <person name="O'donnell P."/>
            <person name="Okoawo O."/>
            <person name="O'leary S."/>
            <person name="Omotosho B."/>
            <person name="O'neill K."/>
            <person name="Osman S."/>
            <person name="Parker S."/>
            <person name="Perrin D."/>
            <person name="Phunkhang P."/>
            <person name="Piqani B."/>
            <person name="Purcell S."/>
            <person name="Rachupka T."/>
            <person name="Ramasamy U."/>
            <person name="Rameau R."/>
            <person name="Ray V."/>
            <person name="Raymond C."/>
            <person name="Retta R."/>
            <person name="Richardson S."/>
            <person name="Rise C."/>
            <person name="Rodriguez J."/>
            <person name="Rogers J."/>
            <person name="Rogov P."/>
            <person name="Rutman M."/>
            <person name="Schupbach R."/>
            <person name="Seaman C."/>
            <person name="Settipalli S."/>
            <person name="Sharpe T."/>
            <person name="Sheridan J."/>
            <person name="Sherpa N."/>
            <person name="Shi J."/>
            <person name="Smirnov S."/>
            <person name="Smith C."/>
            <person name="Sougnez C."/>
            <person name="Spencer B."/>
            <person name="Stalker J."/>
            <person name="Stange-thomann N."/>
            <person name="Stavropoulos S."/>
            <person name="Stetson K."/>
            <person name="Stone C."/>
            <person name="Stone S."/>
            <person name="Stubbs M."/>
            <person name="Talamas J."/>
            <person name="Tchuinga P."/>
            <person name="Tenzing P."/>
            <person name="Tesfaye S."/>
            <person name="Theodore J."/>
            <person name="Thoulutsang Y."/>
            <person name="Topham K."/>
            <person name="Towey S."/>
            <person name="Tsamla T."/>
            <person name="Tsomo N."/>
            <person name="Vallee D."/>
            <person name="Vassiliev H."/>
            <person name="Venkataraman V."/>
            <person name="Vinson J."/>
            <person name="Vo A."/>
            <person name="Wade C."/>
            <person name="Wang S."/>
            <person name="Wangchuk T."/>
            <person name="Wangdi T."/>
            <person name="Whittaker C."/>
            <person name="Wilkinson J."/>
            <person name="Wu Y."/>
            <person name="Wyman D."/>
            <person name="Yadav S."/>
            <person name="Yang S."/>
            <person name="Yang X."/>
            <person name="Yeager S."/>
            <person name="Yee E."/>
            <person name="Young G."/>
            <person name="Zainoun J."/>
            <person name="Zembeck L."/>
            <person name="Zimmer A."/>
            <person name="Zody M."/>
            <person name="Lander E."/>
        </authorList>
    </citation>
    <scope>NUCLEOTIDE SEQUENCE [LARGE SCALE GENOMIC DNA]</scope>
</reference>
<dbReference type="InterPro" id="IPR040608">
    <property type="entry name" value="Snf8/Vps36"/>
</dbReference>
<comment type="subcellular location">
    <subcellularLocation>
        <location evidence="2">Cytoplasm</location>
    </subcellularLocation>
    <subcellularLocation>
        <location evidence="1">Endosome membrane</location>
        <topology evidence="1">Peripheral membrane protein</topology>
    </subcellularLocation>
</comment>
<dbReference type="InParanoid" id="H2Y717"/>
<dbReference type="GeneTree" id="ENSGT00390000007843"/>
<dbReference type="Proteomes" id="UP000007875">
    <property type="component" value="Unassembled WGS sequence"/>
</dbReference>
<keyword evidence="6" id="KW-0963">Cytoplasm</keyword>
<evidence type="ECO:0000256" key="8">
    <source>
        <dbReference type="ARBA" id="ARBA00022927"/>
    </source>
</evidence>
<accession>H2Y717</accession>
<evidence type="ECO:0000256" key="10">
    <source>
        <dbReference type="PIRNR" id="PIRNR017215"/>
    </source>
</evidence>
<dbReference type="PANTHER" id="PTHR12806">
    <property type="entry name" value="EAP30 SUBUNIT OF ELL COMPLEX"/>
    <property type="match status" value="1"/>
</dbReference>
<sequence length="248" mass="28332">MRRRGVGASAITKKKLETSRYKEHGNELAMIQLDQLSKQLETFHSHLEKFAANHKQEIRKDPQFRRQFQQMCATIGVDPLASGKGFWSEMLGVGDFYYELGVQLVEVCITTRPQNGGIMPIKELHQKLLKTRGKYAQDISLDDIKTALSKLKLLGTGFTLLGTGSKQIVKSVPGELNMDHSAVLEVAQKYNGKVSNSDIEAMYNWQTERIQHVMEHLVREGMAWIDTQTPNKETWFWFPAFFNVKNNN</sequence>
<reference evidence="11" key="2">
    <citation type="submission" date="2025-08" db="UniProtKB">
        <authorList>
            <consortium name="Ensembl"/>
        </authorList>
    </citation>
    <scope>IDENTIFICATION</scope>
</reference>
<dbReference type="FunFam" id="1.10.10.10:FF:000397">
    <property type="entry name" value="Vacuolar-sorting protein SNF8"/>
    <property type="match status" value="1"/>
</dbReference>
<dbReference type="PANTHER" id="PTHR12806:SF0">
    <property type="entry name" value="VACUOLAR-SORTING PROTEIN SNF8"/>
    <property type="match status" value="1"/>
</dbReference>
<protein>
    <recommendedName>
        <fullName evidence="4 10">Vacuolar-sorting protein SNF8</fullName>
    </recommendedName>
</protein>
<keyword evidence="12" id="KW-1185">Reference proteome</keyword>
<dbReference type="STRING" id="51511.ENSCSAVP00000001115"/>
<dbReference type="HOGENOM" id="CLU_070147_2_0_1"/>
<comment type="function">
    <text evidence="10">Component of the endosomal sorting complex required for transport II (ESCRT-II), which is required for multivesicular body (MVB) formation and sorting of endosomal cargo proteins into MVBs.</text>
</comment>
<dbReference type="FunCoup" id="H2Y717">
    <property type="interactions" value="122"/>
</dbReference>
<dbReference type="SUPFAM" id="SSF46785">
    <property type="entry name" value="Winged helix' DNA-binding domain"/>
    <property type="match status" value="2"/>
</dbReference>
<organism evidence="11 12">
    <name type="scientific">Ciona savignyi</name>
    <name type="common">Pacific transparent sea squirt</name>
    <dbReference type="NCBI Taxonomy" id="51511"/>
    <lineage>
        <taxon>Eukaryota</taxon>
        <taxon>Metazoa</taxon>
        <taxon>Chordata</taxon>
        <taxon>Tunicata</taxon>
        <taxon>Ascidiacea</taxon>
        <taxon>Phlebobranchia</taxon>
        <taxon>Cionidae</taxon>
        <taxon>Ciona</taxon>
    </lineage>
</organism>
<evidence type="ECO:0000256" key="2">
    <source>
        <dbReference type="ARBA" id="ARBA00004496"/>
    </source>
</evidence>
<dbReference type="PIRSF" id="PIRSF017215">
    <property type="entry name" value="ESCRT2_Vps22"/>
    <property type="match status" value="1"/>
</dbReference>
<dbReference type="InterPro" id="IPR016689">
    <property type="entry name" value="ESCRT-2_cplx_Snf8"/>
</dbReference>
<dbReference type="InterPro" id="IPR036388">
    <property type="entry name" value="WH-like_DNA-bd_sf"/>
</dbReference>
<evidence type="ECO:0000256" key="7">
    <source>
        <dbReference type="ARBA" id="ARBA00022753"/>
    </source>
</evidence>
<comment type="similarity">
    <text evidence="3 10">Belongs to the SNF8 family.</text>
</comment>
<comment type="subunit">
    <text evidence="10">Component of the endosomal sorting complex required for transport II (ESCRT-II).</text>
</comment>
<dbReference type="GO" id="GO:0043328">
    <property type="term" value="P:protein transport to vacuole involved in ubiquitin-dependent protein catabolic process via the multivesicular body sorting pathway"/>
    <property type="evidence" value="ECO:0007669"/>
    <property type="project" value="TreeGrafter"/>
</dbReference>
<dbReference type="GO" id="GO:0000814">
    <property type="term" value="C:ESCRT II complex"/>
    <property type="evidence" value="ECO:0007669"/>
    <property type="project" value="UniProtKB-UniRule"/>
</dbReference>
<dbReference type="eggNOG" id="KOG3341">
    <property type="taxonomic scope" value="Eukaryota"/>
</dbReference>
<keyword evidence="9" id="KW-0472">Membrane</keyword>